<gene>
    <name evidence="1" type="ORF">H6H04_12235</name>
</gene>
<dbReference type="Proteomes" id="UP000607435">
    <property type="component" value="Unassembled WGS sequence"/>
</dbReference>
<name>A0ABR6Y376_9FLAO</name>
<organism evidence="1 2">
    <name type="scientific">Winogradskyella echinorum</name>
    <dbReference type="NCBI Taxonomy" id="538189"/>
    <lineage>
        <taxon>Bacteria</taxon>
        <taxon>Pseudomonadati</taxon>
        <taxon>Bacteroidota</taxon>
        <taxon>Flavobacteriia</taxon>
        <taxon>Flavobacteriales</taxon>
        <taxon>Flavobacteriaceae</taxon>
        <taxon>Winogradskyella</taxon>
    </lineage>
</organism>
<reference evidence="1 2" key="1">
    <citation type="submission" date="2020-08" db="EMBL/GenBank/DDBJ databases">
        <title>Winogradskyella ouciana sp. nov., isolated from the hadal seawater of the Mariana Trench.</title>
        <authorList>
            <person name="He X."/>
        </authorList>
    </citation>
    <scope>NUCLEOTIDE SEQUENCE [LARGE SCALE GENOMIC DNA]</scope>
    <source>
        <strain evidence="1 2">KCTC 22026</strain>
    </source>
</reference>
<comment type="caution">
    <text evidence="1">The sequence shown here is derived from an EMBL/GenBank/DDBJ whole genome shotgun (WGS) entry which is preliminary data.</text>
</comment>
<protein>
    <submittedName>
        <fullName evidence="1">Uncharacterized protein</fullName>
    </submittedName>
</protein>
<dbReference type="EMBL" id="JACOME010000003">
    <property type="protein sequence ID" value="MBC3847155.1"/>
    <property type="molecule type" value="Genomic_DNA"/>
</dbReference>
<sequence>MKSDLDMDKKVKETFDSVESIEEVKVSPFFKEKVMQQIRNASEEVQEATWSWFTPKLQLATLVCVVVLNVIAFNNLQESTYNENVNSFAESYGLSISEETVLLN</sequence>
<keyword evidence="2" id="KW-1185">Reference proteome</keyword>
<evidence type="ECO:0000313" key="1">
    <source>
        <dbReference type="EMBL" id="MBC3847155.1"/>
    </source>
</evidence>
<proteinExistence type="predicted"/>
<dbReference type="RefSeq" id="WP_186846275.1">
    <property type="nucleotide sequence ID" value="NZ_JACOME010000003.1"/>
</dbReference>
<evidence type="ECO:0000313" key="2">
    <source>
        <dbReference type="Proteomes" id="UP000607435"/>
    </source>
</evidence>
<accession>A0ABR6Y376</accession>